<feature type="compositionally biased region" description="Basic and acidic residues" evidence="6">
    <location>
        <begin position="35"/>
        <end position="54"/>
    </location>
</feature>
<evidence type="ECO:0000259" key="7">
    <source>
        <dbReference type="PROSITE" id="PS51845"/>
    </source>
</evidence>
<dbReference type="SMART" id="SM00471">
    <property type="entry name" value="HDc"/>
    <property type="match status" value="1"/>
</dbReference>
<dbReference type="EMBL" id="DAKRPA010000435">
    <property type="protein sequence ID" value="DAZ92577.1"/>
    <property type="molecule type" value="Genomic_DNA"/>
</dbReference>
<accession>A0AAV2YGM7</accession>
<evidence type="ECO:0000256" key="1">
    <source>
        <dbReference type="ARBA" id="ARBA00022723"/>
    </source>
</evidence>
<dbReference type="GO" id="GO:0007165">
    <property type="term" value="P:signal transduction"/>
    <property type="evidence" value="ECO:0007669"/>
    <property type="project" value="InterPro"/>
</dbReference>
<feature type="binding site" evidence="4">
    <location>
        <position position="409"/>
    </location>
    <ligand>
        <name>AMP</name>
        <dbReference type="ChEBI" id="CHEBI:456215"/>
    </ligand>
</feature>
<feature type="region of interest" description="Disordered" evidence="6">
    <location>
        <begin position="99"/>
        <end position="153"/>
    </location>
</feature>
<dbReference type="Proteomes" id="UP001146120">
    <property type="component" value="Unassembled WGS sequence"/>
</dbReference>
<dbReference type="SUPFAM" id="SSF109604">
    <property type="entry name" value="HD-domain/PDEase-like"/>
    <property type="match status" value="1"/>
</dbReference>
<feature type="domain" description="PDEase" evidence="7">
    <location>
        <begin position="293"/>
        <end position="619"/>
    </location>
</feature>
<dbReference type="InterPro" id="IPR003607">
    <property type="entry name" value="HD/PDEase_dom"/>
</dbReference>
<reference evidence="8" key="2">
    <citation type="journal article" date="2023" name="Microbiol Resour">
        <title>Decontamination and Annotation of the Draft Genome Sequence of the Oomycete Lagenidium giganteum ARSEF 373.</title>
        <authorList>
            <person name="Morgan W.R."/>
            <person name="Tartar A."/>
        </authorList>
    </citation>
    <scope>NUCLEOTIDE SEQUENCE</scope>
    <source>
        <strain evidence="8">ARSEF 373</strain>
    </source>
</reference>
<dbReference type="Pfam" id="PF00233">
    <property type="entry name" value="PDEase_I"/>
    <property type="match status" value="1"/>
</dbReference>
<name>A0AAV2YGM7_9STRA</name>
<gene>
    <name evidence="8" type="ORF">N0F65_012807</name>
</gene>
<evidence type="ECO:0000256" key="2">
    <source>
        <dbReference type="ARBA" id="ARBA00022801"/>
    </source>
</evidence>
<feature type="binding site" evidence="4">
    <location>
        <begin position="368"/>
        <end position="372"/>
    </location>
    <ligand>
        <name>AMP</name>
        <dbReference type="ChEBI" id="CHEBI:456215"/>
    </ligand>
</feature>
<dbReference type="InterPro" id="IPR023088">
    <property type="entry name" value="PDEase"/>
</dbReference>
<feature type="region of interest" description="Disordered" evidence="6">
    <location>
        <begin position="22"/>
        <end position="75"/>
    </location>
</feature>
<dbReference type="Gene3D" id="1.10.1300.10">
    <property type="entry name" value="3'5'-cyclic nucleotide phosphodiesterase, catalytic domain"/>
    <property type="match status" value="1"/>
</dbReference>
<organism evidence="8 9">
    <name type="scientific">Lagenidium giganteum</name>
    <dbReference type="NCBI Taxonomy" id="4803"/>
    <lineage>
        <taxon>Eukaryota</taxon>
        <taxon>Sar</taxon>
        <taxon>Stramenopiles</taxon>
        <taxon>Oomycota</taxon>
        <taxon>Peronosporomycetes</taxon>
        <taxon>Pythiales</taxon>
        <taxon>Pythiaceae</taxon>
    </lineage>
</organism>
<dbReference type="PROSITE" id="PS51845">
    <property type="entry name" value="PDEASE_I_2"/>
    <property type="match status" value="1"/>
</dbReference>
<feature type="binding site" evidence="5">
    <location>
        <position position="408"/>
    </location>
    <ligand>
        <name>Zn(2+)</name>
        <dbReference type="ChEBI" id="CHEBI:29105"/>
        <label>1</label>
    </ligand>
</feature>
<protein>
    <recommendedName>
        <fullName evidence="7">PDEase domain-containing protein</fullName>
    </recommendedName>
</protein>
<dbReference type="PRINTS" id="PR00387">
    <property type="entry name" value="PDIESTERASE1"/>
</dbReference>
<dbReference type="InterPro" id="IPR002073">
    <property type="entry name" value="PDEase_catalytic_dom"/>
</dbReference>
<keyword evidence="1 5" id="KW-0479">Metal-binding</keyword>
<evidence type="ECO:0000313" key="9">
    <source>
        <dbReference type="Proteomes" id="UP001146120"/>
    </source>
</evidence>
<feature type="binding site" evidence="5">
    <location>
        <position position="372"/>
    </location>
    <ligand>
        <name>Zn(2+)</name>
        <dbReference type="ChEBI" id="CHEBI:29105"/>
        <label>1</label>
    </ligand>
</feature>
<feature type="binding site" evidence="4">
    <location>
        <position position="575"/>
    </location>
    <ligand>
        <name>AMP</name>
        <dbReference type="ChEBI" id="CHEBI:456215"/>
    </ligand>
</feature>
<feature type="binding site" evidence="5">
    <location>
        <position position="523"/>
    </location>
    <ligand>
        <name>Zn(2+)</name>
        <dbReference type="ChEBI" id="CHEBI:29105"/>
        <label>1</label>
    </ligand>
</feature>
<proteinExistence type="predicted"/>
<dbReference type="CDD" id="cd00077">
    <property type="entry name" value="HDc"/>
    <property type="match status" value="1"/>
</dbReference>
<dbReference type="PANTHER" id="PTHR11347">
    <property type="entry name" value="CYCLIC NUCLEOTIDE PHOSPHODIESTERASE"/>
    <property type="match status" value="1"/>
</dbReference>
<feature type="compositionally biased region" description="Basic and acidic residues" evidence="6">
    <location>
        <begin position="111"/>
        <end position="123"/>
    </location>
</feature>
<dbReference type="GO" id="GO:0046872">
    <property type="term" value="F:metal ion binding"/>
    <property type="evidence" value="ECO:0007669"/>
    <property type="project" value="UniProtKB-KW"/>
</dbReference>
<feature type="binding site" evidence="5">
    <location>
        <position position="409"/>
    </location>
    <ligand>
        <name>Zn(2+)</name>
        <dbReference type="ChEBI" id="CHEBI:29105"/>
        <label>1</label>
    </ligand>
</feature>
<comment type="caution">
    <text evidence="8">The sequence shown here is derived from an EMBL/GenBank/DDBJ whole genome shotgun (WGS) entry which is preliminary data.</text>
</comment>
<feature type="binding site" evidence="4">
    <location>
        <position position="523"/>
    </location>
    <ligand>
        <name>AMP</name>
        <dbReference type="ChEBI" id="CHEBI:456215"/>
    </ligand>
</feature>
<feature type="active site" description="Proton donor" evidence="3">
    <location>
        <position position="368"/>
    </location>
</feature>
<evidence type="ECO:0000256" key="6">
    <source>
        <dbReference type="SAM" id="MobiDB-lite"/>
    </source>
</evidence>
<sequence>MGLLKEDKRKALLHAMAHMARQHRHSEQLVGIKRASCDPDGRGASRRTPSKDGDGDGDGDTPTGSGGPGKVTTLCMGDLELPMPLTVTLAPGPAAATAAPAAVRHGSSVQVKDRRSSGGDDSKNAGGGASPLGSSGSDEQRSEDERGDGESTDAGEASIVFAIALLKRLQQTAEGNDGVATVRRVELEQILEGFSRALESSSAALDQRDVEEELKKLFASHTNVFDEKVQNYIIQNFIQEVRMDCWLYHGEVSSDAMYPTEKGRPTGKWPRASPVSALSTTHRSLVDACPQMRNPDVMRVVQAKLANLSSWDFNVFEISDAAPGQAFTVVGSALLEKYDLCCHFRVSRRRVHEFLRQAQAKYLNNPYHNAEHAADVAQSLHHFFAVGNLGASFSHRTKCASILAALIHDMGHTSYSNNFHILLNDDLATQYVYRSPLEHMHCALAFQLLKAPECNILQGLTKIEQLEIRNLITDMVLATDNSVHSVYLSKLENLVRRSCDEDWKLTDPDDERLLLQMALHAADVSNPAKPLDLYVRWSERIMQEFYQQGDKERELQMAVSVGYDRNNPIPMEKMQAGFIIGIVRPLFNVLCQFPKVGLAHCVKQLDDNLIHWQNEIQRKQQV</sequence>
<evidence type="ECO:0000256" key="3">
    <source>
        <dbReference type="PIRSR" id="PIRSR623088-1"/>
    </source>
</evidence>
<dbReference type="InterPro" id="IPR036971">
    <property type="entry name" value="PDEase_catalytic_dom_sf"/>
</dbReference>
<reference evidence="8" key="1">
    <citation type="submission" date="2022-11" db="EMBL/GenBank/DDBJ databases">
        <authorList>
            <person name="Morgan W.R."/>
            <person name="Tartar A."/>
        </authorList>
    </citation>
    <scope>NUCLEOTIDE SEQUENCE</scope>
    <source>
        <strain evidence="8">ARSEF 373</strain>
    </source>
</reference>
<evidence type="ECO:0000256" key="5">
    <source>
        <dbReference type="PIRSR" id="PIRSR623088-3"/>
    </source>
</evidence>
<dbReference type="GO" id="GO:0004114">
    <property type="term" value="F:3',5'-cyclic-nucleotide phosphodiesterase activity"/>
    <property type="evidence" value="ECO:0007669"/>
    <property type="project" value="InterPro"/>
</dbReference>
<evidence type="ECO:0000256" key="4">
    <source>
        <dbReference type="PIRSR" id="PIRSR623088-2"/>
    </source>
</evidence>
<keyword evidence="2" id="KW-0378">Hydrolase</keyword>
<dbReference type="AlphaFoldDB" id="A0AAV2YGM7"/>
<feature type="binding site" evidence="5">
    <location>
        <position position="409"/>
    </location>
    <ligand>
        <name>Zn(2+)</name>
        <dbReference type="ChEBI" id="CHEBI:29105"/>
        <label>2</label>
    </ligand>
</feature>
<evidence type="ECO:0000313" key="8">
    <source>
        <dbReference type="EMBL" id="DAZ92577.1"/>
    </source>
</evidence>
<keyword evidence="9" id="KW-1185">Reference proteome</keyword>